<feature type="compositionally biased region" description="Polar residues" evidence="1">
    <location>
        <begin position="50"/>
        <end position="60"/>
    </location>
</feature>
<evidence type="ECO:0000256" key="1">
    <source>
        <dbReference type="SAM" id="MobiDB-lite"/>
    </source>
</evidence>
<feature type="region of interest" description="Disordered" evidence="1">
    <location>
        <begin position="1"/>
        <end position="102"/>
    </location>
</feature>
<name>A0A2R6NSX9_9APHY</name>
<dbReference type="OrthoDB" id="2535391at2759"/>
<feature type="compositionally biased region" description="Polar residues" evidence="1">
    <location>
        <begin position="79"/>
        <end position="90"/>
    </location>
</feature>
<reference evidence="2 3" key="1">
    <citation type="submission" date="2018-02" db="EMBL/GenBank/DDBJ databases">
        <title>Genome sequence of the basidiomycete white-rot fungus Phlebia centrifuga.</title>
        <authorList>
            <person name="Granchi Z."/>
            <person name="Peng M."/>
            <person name="de Vries R.P."/>
            <person name="Hilden K."/>
            <person name="Makela M.R."/>
            <person name="Grigoriev I."/>
            <person name="Riley R."/>
        </authorList>
    </citation>
    <scope>NUCLEOTIDE SEQUENCE [LARGE SCALE GENOMIC DNA]</scope>
    <source>
        <strain evidence="2 3">FBCC195</strain>
    </source>
</reference>
<organism evidence="2 3">
    <name type="scientific">Hermanssonia centrifuga</name>
    <dbReference type="NCBI Taxonomy" id="98765"/>
    <lineage>
        <taxon>Eukaryota</taxon>
        <taxon>Fungi</taxon>
        <taxon>Dikarya</taxon>
        <taxon>Basidiomycota</taxon>
        <taxon>Agaricomycotina</taxon>
        <taxon>Agaricomycetes</taxon>
        <taxon>Polyporales</taxon>
        <taxon>Meruliaceae</taxon>
        <taxon>Hermanssonia</taxon>
    </lineage>
</organism>
<gene>
    <name evidence="2" type="ORF">PHLCEN_2v8710</name>
</gene>
<dbReference type="Proteomes" id="UP000186601">
    <property type="component" value="Unassembled WGS sequence"/>
</dbReference>
<feature type="compositionally biased region" description="Polar residues" evidence="1">
    <location>
        <begin position="25"/>
        <end position="35"/>
    </location>
</feature>
<protein>
    <submittedName>
        <fullName evidence="2">Uncharacterized protein</fullName>
    </submittedName>
</protein>
<comment type="caution">
    <text evidence="2">The sequence shown here is derived from an EMBL/GenBank/DDBJ whole genome shotgun (WGS) entry which is preliminary data.</text>
</comment>
<evidence type="ECO:0000313" key="3">
    <source>
        <dbReference type="Proteomes" id="UP000186601"/>
    </source>
</evidence>
<sequence length="196" mass="21180">MPPPPLSYGQAAPARQAQSRRHTQENIFSDPTHTVTIPPHLPLNDDRSIRTASIRQSRGNQQTQMPPPPVPGPSRQIQRQHANINASRHPSTPRRGNESEPTFQQRFDEPTALRAISNGGDALSLDTRLQHASSLATQRFMPSTPSGQQRFGTSAPVSVSNKSKFVRSTAVTGLHSSRAAGGQRVPFVPGGQSGFG</sequence>
<dbReference type="EMBL" id="MLYV02000866">
    <property type="protein sequence ID" value="PSR76048.1"/>
    <property type="molecule type" value="Genomic_DNA"/>
</dbReference>
<feature type="region of interest" description="Disordered" evidence="1">
    <location>
        <begin position="174"/>
        <end position="196"/>
    </location>
</feature>
<keyword evidence="3" id="KW-1185">Reference proteome</keyword>
<proteinExistence type="predicted"/>
<dbReference type="AlphaFoldDB" id="A0A2R6NSX9"/>
<evidence type="ECO:0000313" key="2">
    <source>
        <dbReference type="EMBL" id="PSR76048.1"/>
    </source>
</evidence>
<accession>A0A2R6NSX9</accession>